<dbReference type="AlphaFoldDB" id="A0A931G473"/>
<evidence type="ECO:0000313" key="1">
    <source>
        <dbReference type="EMBL" id="MBG0567691.1"/>
    </source>
</evidence>
<organism evidence="1 2">
    <name type="scientific">Actinoplanes aureus</name>
    <dbReference type="NCBI Taxonomy" id="2792083"/>
    <lineage>
        <taxon>Bacteria</taxon>
        <taxon>Bacillati</taxon>
        <taxon>Actinomycetota</taxon>
        <taxon>Actinomycetes</taxon>
        <taxon>Micromonosporales</taxon>
        <taxon>Micromonosporaceae</taxon>
        <taxon>Actinoplanes</taxon>
    </lineage>
</organism>
<evidence type="ECO:0000313" key="2">
    <source>
        <dbReference type="Proteomes" id="UP000598146"/>
    </source>
</evidence>
<accession>A0A931G473</accession>
<sequence length="86" mass="9073">MPFSRMHREYLTGASGSTLGFGVAVLVVFGSPLAAVATPGLSAGFAQPVASAASSTQRAAFVLHLVVVSMQRSEATGRFPWRHQKR</sequence>
<comment type="caution">
    <text evidence="1">The sequence shown here is derived from an EMBL/GenBank/DDBJ whole genome shotgun (WGS) entry which is preliminary data.</text>
</comment>
<gene>
    <name evidence="1" type="ORF">I4J89_40230</name>
</gene>
<keyword evidence="2" id="KW-1185">Reference proteome</keyword>
<reference evidence="1" key="1">
    <citation type="submission" date="2020-11" db="EMBL/GenBank/DDBJ databases">
        <title>Isolation and identification of active actinomycetes.</title>
        <authorList>
            <person name="Sun X."/>
        </authorList>
    </citation>
    <scope>NUCLEOTIDE SEQUENCE</scope>
    <source>
        <strain evidence="1">NEAU-A11</strain>
    </source>
</reference>
<dbReference type="Proteomes" id="UP000598146">
    <property type="component" value="Unassembled WGS sequence"/>
</dbReference>
<dbReference type="RefSeq" id="WP_196419464.1">
    <property type="nucleotide sequence ID" value="NZ_JADQTO010000029.1"/>
</dbReference>
<name>A0A931G473_9ACTN</name>
<dbReference type="EMBL" id="JADQTO010000029">
    <property type="protein sequence ID" value="MBG0567691.1"/>
    <property type="molecule type" value="Genomic_DNA"/>
</dbReference>
<protein>
    <submittedName>
        <fullName evidence="1">Uncharacterized protein</fullName>
    </submittedName>
</protein>
<proteinExistence type="predicted"/>